<dbReference type="Gene3D" id="3.90.79.10">
    <property type="entry name" value="Nucleoside Triphosphate Pyrophosphohydrolase"/>
    <property type="match status" value="1"/>
</dbReference>
<name>A0ABU3VWN4_9GAMM</name>
<evidence type="ECO:0000313" key="5">
    <source>
        <dbReference type="EMBL" id="MDV2078690.1"/>
    </source>
</evidence>
<feature type="domain" description="Nudix hydrolase" evidence="4">
    <location>
        <begin position="6"/>
        <end position="140"/>
    </location>
</feature>
<evidence type="ECO:0000313" key="6">
    <source>
        <dbReference type="Proteomes" id="UP001269819"/>
    </source>
</evidence>
<keyword evidence="2" id="KW-0378">Hydrolase</keyword>
<feature type="region of interest" description="Disordered" evidence="3">
    <location>
        <begin position="142"/>
        <end position="163"/>
    </location>
</feature>
<gene>
    <name evidence="5" type="ORF">RYS15_08335</name>
</gene>
<evidence type="ECO:0000256" key="2">
    <source>
        <dbReference type="ARBA" id="ARBA00022801"/>
    </source>
</evidence>
<dbReference type="InterPro" id="IPR015797">
    <property type="entry name" value="NUDIX_hydrolase-like_dom_sf"/>
</dbReference>
<evidence type="ECO:0000256" key="3">
    <source>
        <dbReference type="SAM" id="MobiDB-lite"/>
    </source>
</evidence>
<comment type="cofactor">
    <cofactor evidence="1">
        <name>Mg(2+)</name>
        <dbReference type="ChEBI" id="CHEBI:18420"/>
    </cofactor>
</comment>
<evidence type="ECO:0000259" key="4">
    <source>
        <dbReference type="PROSITE" id="PS51462"/>
    </source>
</evidence>
<dbReference type="RefSeq" id="WP_316973404.1">
    <property type="nucleotide sequence ID" value="NZ_JAWIIJ010000004.1"/>
</dbReference>
<dbReference type="PRINTS" id="PR00502">
    <property type="entry name" value="NUDIXFAMILY"/>
</dbReference>
<dbReference type="InterPro" id="IPR020476">
    <property type="entry name" value="Nudix_hydrolase"/>
</dbReference>
<keyword evidence="6" id="KW-1185">Reference proteome</keyword>
<sequence length="163" mass="18862">MTELQPEIRNTARALIVRQERVLLLRKFSEERGEYFALPGGGQETGETLEQTIARECREEIGTEVALRDLIWVADYFRCRSTQRHLIEMVFLCEVPEHYSPHNGHHPDKHQQEVVWLHRDELASHRLSEPYLADAVTEILRPDSSSPDSMPTYLGAFHDDPVT</sequence>
<organism evidence="5 6">
    <name type="scientific">Marinobacter xestospongiae</name>
    <dbReference type="NCBI Taxonomy" id="994319"/>
    <lineage>
        <taxon>Bacteria</taxon>
        <taxon>Pseudomonadati</taxon>
        <taxon>Pseudomonadota</taxon>
        <taxon>Gammaproteobacteria</taxon>
        <taxon>Pseudomonadales</taxon>
        <taxon>Marinobacteraceae</taxon>
        <taxon>Marinobacter</taxon>
    </lineage>
</organism>
<accession>A0ABU3VWN4</accession>
<dbReference type="SUPFAM" id="SSF55811">
    <property type="entry name" value="Nudix"/>
    <property type="match status" value="1"/>
</dbReference>
<dbReference type="Pfam" id="PF00293">
    <property type="entry name" value="NUDIX"/>
    <property type="match status" value="1"/>
</dbReference>
<dbReference type="Proteomes" id="UP001269819">
    <property type="component" value="Unassembled WGS sequence"/>
</dbReference>
<dbReference type="EMBL" id="JAWIIJ010000004">
    <property type="protein sequence ID" value="MDV2078690.1"/>
    <property type="molecule type" value="Genomic_DNA"/>
</dbReference>
<evidence type="ECO:0000256" key="1">
    <source>
        <dbReference type="ARBA" id="ARBA00001946"/>
    </source>
</evidence>
<proteinExistence type="predicted"/>
<dbReference type="PANTHER" id="PTHR43046:SF14">
    <property type="entry name" value="MUTT_NUDIX FAMILY PROTEIN"/>
    <property type="match status" value="1"/>
</dbReference>
<protein>
    <submittedName>
        <fullName evidence="5">NUDIX domain-containing protein</fullName>
    </submittedName>
</protein>
<comment type="caution">
    <text evidence="5">The sequence shown here is derived from an EMBL/GenBank/DDBJ whole genome shotgun (WGS) entry which is preliminary data.</text>
</comment>
<dbReference type="InterPro" id="IPR000086">
    <property type="entry name" value="NUDIX_hydrolase_dom"/>
</dbReference>
<reference evidence="5 6" key="1">
    <citation type="submission" date="2023-10" db="EMBL/GenBank/DDBJ databases">
        <title>Characteristics and mechanism of a salt-tolerant marine origin heterotrophic nitrifying- aerobic denitrifying bacteria Marinobacter xestospongiae HN1.</title>
        <authorList>
            <person name="Qi R."/>
        </authorList>
    </citation>
    <scope>NUCLEOTIDE SEQUENCE [LARGE SCALE GENOMIC DNA]</scope>
    <source>
        <strain evidence="5 6">HN1</strain>
    </source>
</reference>
<dbReference type="PANTHER" id="PTHR43046">
    <property type="entry name" value="GDP-MANNOSE MANNOSYL HYDROLASE"/>
    <property type="match status" value="1"/>
</dbReference>
<dbReference type="PROSITE" id="PS51462">
    <property type="entry name" value="NUDIX"/>
    <property type="match status" value="1"/>
</dbReference>